<evidence type="ECO:0000313" key="9">
    <source>
        <dbReference type="Proteomes" id="UP000261032"/>
    </source>
</evidence>
<proteinExistence type="inferred from homology"/>
<comment type="caution">
    <text evidence="8">The sequence shown here is derived from an EMBL/GenBank/DDBJ whole genome shotgun (WGS) entry which is preliminary data.</text>
</comment>
<keyword evidence="2 6" id="KW-0378">Hydrolase</keyword>
<keyword evidence="7" id="KW-0175">Coiled coil</keyword>
<dbReference type="Pfam" id="PF00232">
    <property type="entry name" value="Glyco_hydro_1"/>
    <property type="match status" value="1"/>
</dbReference>
<dbReference type="InterPro" id="IPR018120">
    <property type="entry name" value="Glyco_hydro_1_AS"/>
</dbReference>
<evidence type="ECO:0000256" key="7">
    <source>
        <dbReference type="SAM" id="Coils"/>
    </source>
</evidence>
<dbReference type="InterPro" id="IPR017853">
    <property type="entry name" value="GH"/>
</dbReference>
<dbReference type="GO" id="GO:0005829">
    <property type="term" value="C:cytosol"/>
    <property type="evidence" value="ECO:0007669"/>
    <property type="project" value="TreeGrafter"/>
</dbReference>
<gene>
    <name evidence="8" type="ORF">DXB93_01340</name>
</gene>
<evidence type="ECO:0000256" key="6">
    <source>
        <dbReference type="RuleBase" id="RU004468"/>
    </source>
</evidence>
<organism evidence="8 9">
    <name type="scientific">Thomasclavelia ramosa</name>
    <dbReference type="NCBI Taxonomy" id="1547"/>
    <lineage>
        <taxon>Bacteria</taxon>
        <taxon>Bacillati</taxon>
        <taxon>Bacillota</taxon>
        <taxon>Erysipelotrichia</taxon>
        <taxon>Erysipelotrichales</taxon>
        <taxon>Coprobacillaceae</taxon>
        <taxon>Thomasclavelia</taxon>
    </lineage>
</organism>
<reference evidence="8 9" key="1">
    <citation type="submission" date="2018-08" db="EMBL/GenBank/DDBJ databases">
        <title>A genome reference for cultivated species of the human gut microbiota.</title>
        <authorList>
            <person name="Zou Y."/>
            <person name="Xue W."/>
            <person name="Luo G."/>
        </authorList>
    </citation>
    <scope>NUCLEOTIDE SEQUENCE [LARGE SCALE GENOMIC DNA]</scope>
    <source>
        <strain evidence="8 9">OM06-4</strain>
    </source>
</reference>
<evidence type="ECO:0000256" key="2">
    <source>
        <dbReference type="ARBA" id="ARBA00022801"/>
    </source>
</evidence>
<dbReference type="GO" id="GO:0016052">
    <property type="term" value="P:carbohydrate catabolic process"/>
    <property type="evidence" value="ECO:0007669"/>
    <property type="project" value="TreeGrafter"/>
</dbReference>
<keyword evidence="3 6" id="KW-0326">Glycosidase</keyword>
<dbReference type="PANTHER" id="PTHR10353:SF122">
    <property type="entry name" value="6-PHOSPHO-BETA-GLUCOSIDASE ASCB-RELATED"/>
    <property type="match status" value="1"/>
</dbReference>
<accession>A0A3E3EIC8</accession>
<dbReference type="InterPro" id="IPR001360">
    <property type="entry name" value="Glyco_hydro_1"/>
</dbReference>
<feature type="active site" description="Nucleophile" evidence="4">
    <location>
        <position position="378"/>
    </location>
</feature>
<dbReference type="SUPFAM" id="SSF51445">
    <property type="entry name" value="(Trans)glycosidases"/>
    <property type="match status" value="1"/>
</dbReference>
<evidence type="ECO:0000256" key="3">
    <source>
        <dbReference type="ARBA" id="ARBA00023295"/>
    </source>
</evidence>
<evidence type="ECO:0000256" key="4">
    <source>
        <dbReference type="PROSITE-ProRule" id="PRU10055"/>
    </source>
</evidence>
<evidence type="ECO:0000256" key="5">
    <source>
        <dbReference type="RuleBase" id="RU003690"/>
    </source>
</evidence>
<dbReference type="FunFam" id="3.20.20.80:FF:000004">
    <property type="entry name" value="Beta-glucosidase 6-phospho-beta-glucosidase"/>
    <property type="match status" value="1"/>
</dbReference>
<dbReference type="GO" id="GO:0008422">
    <property type="term" value="F:beta-glucosidase activity"/>
    <property type="evidence" value="ECO:0007669"/>
    <property type="project" value="TreeGrafter"/>
</dbReference>
<dbReference type="Gene3D" id="3.20.20.80">
    <property type="entry name" value="Glycosidases"/>
    <property type="match status" value="1"/>
</dbReference>
<dbReference type="EMBL" id="QUSL01000001">
    <property type="protein sequence ID" value="RGD87392.1"/>
    <property type="molecule type" value="Genomic_DNA"/>
</dbReference>
<protein>
    <submittedName>
        <fullName evidence="8">Glycoside hydrolase family 1 protein</fullName>
    </submittedName>
</protein>
<dbReference type="Proteomes" id="UP000261032">
    <property type="component" value="Unassembled WGS sequence"/>
</dbReference>
<dbReference type="PROSITE" id="PS00653">
    <property type="entry name" value="GLYCOSYL_HYDROL_F1_2"/>
    <property type="match status" value="1"/>
</dbReference>
<dbReference type="PROSITE" id="PS00572">
    <property type="entry name" value="GLYCOSYL_HYDROL_F1_1"/>
    <property type="match status" value="1"/>
</dbReference>
<comment type="similarity">
    <text evidence="1 5">Belongs to the glycosyl hydrolase 1 family.</text>
</comment>
<evidence type="ECO:0000256" key="1">
    <source>
        <dbReference type="ARBA" id="ARBA00010838"/>
    </source>
</evidence>
<dbReference type="PANTHER" id="PTHR10353">
    <property type="entry name" value="GLYCOSYL HYDROLASE"/>
    <property type="match status" value="1"/>
</dbReference>
<dbReference type="AlphaFoldDB" id="A0A3E3EIC8"/>
<evidence type="ECO:0000313" key="8">
    <source>
        <dbReference type="EMBL" id="RGD87392.1"/>
    </source>
</evidence>
<feature type="coiled-coil region" evidence="7">
    <location>
        <begin position="39"/>
        <end position="66"/>
    </location>
</feature>
<dbReference type="PRINTS" id="PR00131">
    <property type="entry name" value="GLHYDRLASE1"/>
</dbReference>
<sequence length="480" mass="55833">MCELDKDFLWGGASAANQMEGGYDLDGRGMSIADVFMFYEKKERHLAKKELTIEEIKKIRENKSNNFPKRRGNDFYHHYQEDIALLAKMGIKAFRMSFSWSRIFPRGDEKEPNKAGLKFYDNIINELLKYKIEPIITLSHFETPLVIATEYGGWCNKEVIKFFQTYCYTVFTHFKGRIKYWMSFNEINAALEIPFKGSAVPFSQDQLYETRVHQGLYNQFLASALVTRELKRIDKTAKMGCMIASFTTYPASCDPHDILKAMRANQEYYLYADVQANGNYPNWYLKNLEKRDIHLNFSKEELDIIKNNTVDYISFSYYLSLVASHDPARKVGEGNLKGGVENPYLEKSDWGWAIDPIGLRITMNEIYYRYNLPILISENGFGANDILTVDNQIHDEYRIKYLQKHINELKKAIELDGVICLGYLSWSPIDMISAGTSEMNKRYGYIYVDYDDYGNGSGKRYLKDSFYWYQKVIASNGKVL</sequence>
<name>A0A3E3EIC8_9FIRM</name>
<dbReference type="InterPro" id="IPR033132">
    <property type="entry name" value="GH_1_N_CS"/>
</dbReference>